<proteinExistence type="predicted"/>
<keyword evidence="2" id="KW-1185">Reference proteome</keyword>
<dbReference type="GO" id="GO:0019033">
    <property type="term" value="C:viral tegument"/>
    <property type="evidence" value="ECO:0007669"/>
    <property type="project" value="InterPro"/>
</dbReference>
<dbReference type="RefSeq" id="YP_009173946.1">
    <property type="nucleotide sequence ID" value="NC_028099.1"/>
</dbReference>
<dbReference type="GO" id="GO:0016032">
    <property type="term" value="P:viral process"/>
    <property type="evidence" value="ECO:0007669"/>
    <property type="project" value="InterPro"/>
</dbReference>
<dbReference type="OrthoDB" id="7039at10239"/>
<sequence>MVWSKVQLDNSVNFSEGIDRRCFCFDCDTAFCDVMIVDYTEFCQYIVYGSQFWTLKDVPTWITTLDKAVDLNSYILSMLSLTEPIEQDLDLLTKGRVAKYILHTYALILLQVLSIDDIFAMSVHNVVAQFPSNILLTKSFKMAISQLNMEIGLNNLKTPWVQCHIKLGCIFTNSKKKPKMSSLASSSLSLCVPPPSNRSEIKTGFIQDLPQSSYSLFTSREERLYSALKAHVDGVPCGNPFNSLVRVLAFEGIIRSRYSILPIKIDNMSSILHNMYNKILAYNLLWPCFSIPVVSKFLLPESIPQPSNCIVVCRECGHCLNFGKGKFKKLTFRPNHKFYCRDQKEKHFSICASTGRIYCSFCGSADVKPFPLKFHKKGYQYIRVVMAGNCSIASECGDQVFDVIVPCMGEVQCSSVLLKTTSLISLLYLTSDTFKFVCDKCEHKIE</sequence>
<dbReference type="GeneID" id="26100460"/>
<dbReference type="InterPro" id="IPR004339">
    <property type="entry name" value="UL49"/>
</dbReference>
<evidence type="ECO:0000313" key="1">
    <source>
        <dbReference type="EMBL" id="ALE14781.1"/>
    </source>
</evidence>
<evidence type="ECO:0000313" key="2">
    <source>
        <dbReference type="Proteomes" id="UP000152314"/>
    </source>
</evidence>
<reference evidence="1 2" key="1">
    <citation type="journal article" date="2015" name="Genome Announc.">
        <title>First Complete Genome Sequence of Felis catus Gammaherpesvirus 1.</title>
        <authorList>
            <person name="Troyer R.M."/>
            <person name="Lee J.S."/>
            <person name="Vuyisich M."/>
            <person name="Chain P."/>
            <person name="Lo C.C."/>
            <person name="Kronmiller B."/>
            <person name="Bracha S."/>
            <person name="Avery A.C."/>
            <person name="VandeWoude S."/>
        </authorList>
    </citation>
    <scope>NUCLEOTIDE SEQUENCE [LARGE SCALE GENOMIC DNA]</scope>
    <source>
        <strain evidence="1">31286</strain>
    </source>
</reference>
<dbReference type="KEGG" id="vg:26100460"/>
<dbReference type="Pfam" id="PF03117">
    <property type="entry name" value="Herpes_UL49_1"/>
    <property type="match status" value="1"/>
</dbReference>
<name>A0A0M5KXQ1_9GAMA</name>
<dbReference type="EMBL" id="KT595939">
    <property type="protein sequence ID" value="ALE14781.1"/>
    <property type="molecule type" value="Genomic_DNA"/>
</dbReference>
<organism evidence="1 2">
    <name type="scientific">Felid gammaherpesvirus 1</name>
    <dbReference type="NCBI Taxonomy" id="2560468"/>
    <lineage>
        <taxon>Viruses</taxon>
        <taxon>Duplodnaviria</taxon>
        <taxon>Heunggongvirae</taxon>
        <taxon>Peploviricota</taxon>
        <taxon>Herviviricetes</taxon>
        <taxon>Herpesvirales</taxon>
        <taxon>Orthoherpesviridae</taxon>
        <taxon>Gammaherpesvirinae</taxon>
        <taxon>Percavirus</taxon>
        <taxon>Percavirus felidgamma1</taxon>
    </lineage>
</organism>
<accession>A0A0M5KXQ1</accession>
<protein>
    <submittedName>
        <fullName evidence="1">ORF66</fullName>
    </submittedName>
</protein>
<dbReference type="Proteomes" id="UP000152314">
    <property type="component" value="Segment"/>
</dbReference>